<dbReference type="AlphaFoldDB" id="A0AA37UIW5"/>
<protein>
    <recommendedName>
        <fullName evidence="4">Spermine synthase</fullName>
    </recommendedName>
</protein>
<dbReference type="NCBIfam" id="NF037959">
    <property type="entry name" value="MFS_SpdSyn"/>
    <property type="match status" value="1"/>
</dbReference>
<keyword evidence="3" id="KW-1185">Reference proteome</keyword>
<evidence type="ECO:0000256" key="1">
    <source>
        <dbReference type="ARBA" id="ARBA00023115"/>
    </source>
</evidence>
<dbReference type="Proteomes" id="UP001157160">
    <property type="component" value="Unassembled WGS sequence"/>
</dbReference>
<dbReference type="SUPFAM" id="SSF53335">
    <property type="entry name" value="S-adenosyl-L-methionine-dependent methyltransferases"/>
    <property type="match status" value="1"/>
</dbReference>
<dbReference type="PANTHER" id="PTHR43317">
    <property type="entry name" value="THERMOSPERMINE SYNTHASE ACAULIS5"/>
    <property type="match status" value="1"/>
</dbReference>
<evidence type="ECO:0000313" key="3">
    <source>
        <dbReference type="Proteomes" id="UP001157160"/>
    </source>
</evidence>
<dbReference type="GO" id="GO:0006596">
    <property type="term" value="P:polyamine biosynthetic process"/>
    <property type="evidence" value="ECO:0007669"/>
    <property type="project" value="UniProtKB-KW"/>
</dbReference>
<dbReference type="RefSeq" id="WP_284231868.1">
    <property type="nucleotide sequence ID" value="NZ_BSUL01000001.1"/>
</dbReference>
<reference evidence="2 3" key="1">
    <citation type="journal article" date="2014" name="Int. J. Syst. Evol. Microbiol.">
        <title>Complete genome sequence of Corynebacterium casei LMG S-19264T (=DSM 44701T), isolated from a smear-ripened cheese.</title>
        <authorList>
            <consortium name="US DOE Joint Genome Institute (JGI-PGF)"/>
            <person name="Walter F."/>
            <person name="Albersmeier A."/>
            <person name="Kalinowski J."/>
            <person name="Ruckert C."/>
        </authorList>
    </citation>
    <scope>NUCLEOTIDE SEQUENCE [LARGE SCALE GENOMIC DNA]</scope>
    <source>
        <strain evidence="2 3">NBRC 112289</strain>
    </source>
</reference>
<proteinExistence type="predicted"/>
<sequence>MADSPSIVLKGSGLEARIAEDRYLPGTFSLVVDGTPQSHVDLDDPSHLFYEYVRRIGHLVDLVADPGKPITAVHLGAGALTLPRYVEATRPGSRQQVVELERDLVDFVREHLPLPAKASMRIRYGDAREVLAGLPSGLRGSVDLLVVDVFSGARIPAHVTSLEFYELAASFLSPGGIIAVNVADGAGLEFARGQVATLGMAVGEVAVLAEAGVLGRRRFGNLVLAGARELPLEWMPRLLAGGPHPAKVLAGRELRDFTAGARIVTDATAVQSPEPNRSVFGA</sequence>
<accession>A0AA37UIW5</accession>
<keyword evidence="1" id="KW-0620">Polyamine biosynthesis</keyword>
<organism evidence="2 3">
    <name type="scientific">Arenivirga flava</name>
    <dbReference type="NCBI Taxonomy" id="1930060"/>
    <lineage>
        <taxon>Bacteria</taxon>
        <taxon>Bacillati</taxon>
        <taxon>Actinomycetota</taxon>
        <taxon>Actinomycetes</taxon>
        <taxon>Micrococcales</taxon>
        <taxon>Microbacteriaceae</taxon>
        <taxon>Arenivirga</taxon>
    </lineage>
</organism>
<dbReference type="Gene3D" id="3.40.50.150">
    <property type="entry name" value="Vaccinia Virus protein VP39"/>
    <property type="match status" value="1"/>
</dbReference>
<evidence type="ECO:0000313" key="2">
    <source>
        <dbReference type="EMBL" id="GMA28541.1"/>
    </source>
</evidence>
<dbReference type="InterPro" id="IPR029063">
    <property type="entry name" value="SAM-dependent_MTases_sf"/>
</dbReference>
<name>A0AA37UIW5_9MICO</name>
<gene>
    <name evidence="2" type="ORF">GCM10025874_17940</name>
</gene>
<dbReference type="PANTHER" id="PTHR43317:SF1">
    <property type="entry name" value="THERMOSPERMINE SYNTHASE ACAULIS5"/>
    <property type="match status" value="1"/>
</dbReference>
<dbReference type="EMBL" id="BSUL01000001">
    <property type="protein sequence ID" value="GMA28541.1"/>
    <property type="molecule type" value="Genomic_DNA"/>
</dbReference>
<evidence type="ECO:0008006" key="4">
    <source>
        <dbReference type="Google" id="ProtNLM"/>
    </source>
</evidence>
<comment type="caution">
    <text evidence="2">The sequence shown here is derived from an EMBL/GenBank/DDBJ whole genome shotgun (WGS) entry which is preliminary data.</text>
</comment>